<dbReference type="GO" id="GO:0004175">
    <property type="term" value="F:endopeptidase activity"/>
    <property type="evidence" value="ECO:0007669"/>
    <property type="project" value="UniProtKB-ARBA"/>
</dbReference>
<feature type="transmembrane region" description="Helical" evidence="1">
    <location>
        <begin position="79"/>
        <end position="98"/>
    </location>
</feature>
<dbReference type="GeneID" id="24260113"/>
<keyword evidence="1" id="KW-0472">Membrane</keyword>
<keyword evidence="1" id="KW-1133">Transmembrane helix</keyword>
<organism evidence="3 4">
    <name type="scientific">Neorhizobium galegae bv. orientalis str. HAMBI 540</name>
    <dbReference type="NCBI Taxonomy" id="1028800"/>
    <lineage>
        <taxon>Bacteria</taxon>
        <taxon>Pseudomonadati</taxon>
        <taxon>Pseudomonadota</taxon>
        <taxon>Alphaproteobacteria</taxon>
        <taxon>Hyphomicrobiales</taxon>
        <taxon>Rhizobiaceae</taxon>
        <taxon>Rhizobium/Agrobacterium group</taxon>
        <taxon>Neorhizobium</taxon>
    </lineage>
</organism>
<dbReference type="PANTHER" id="PTHR36435">
    <property type="entry name" value="SLR1288 PROTEIN"/>
    <property type="match status" value="1"/>
</dbReference>
<evidence type="ECO:0000259" key="2">
    <source>
        <dbReference type="Pfam" id="PF02517"/>
    </source>
</evidence>
<keyword evidence="4" id="KW-1185">Reference proteome</keyword>
<evidence type="ECO:0000256" key="1">
    <source>
        <dbReference type="SAM" id="Phobius"/>
    </source>
</evidence>
<dbReference type="Pfam" id="PF02517">
    <property type="entry name" value="Rce1-like"/>
    <property type="match status" value="1"/>
</dbReference>
<gene>
    <name evidence="3" type="ORF">RG540_PA01260</name>
</gene>
<dbReference type="PATRIC" id="fig|1028800.3.peg.4734"/>
<dbReference type="InterPro" id="IPR052710">
    <property type="entry name" value="CAAX_protease"/>
</dbReference>
<proteinExistence type="predicted"/>
<keyword evidence="3" id="KW-0614">Plasmid</keyword>
<name>A0A068T025_NEOGA</name>
<sequence>MKRITGNRLGLSLLILLGWALIGWLAGPLLALVGEPSIDLGGISIPKALLFAVIFLISMSALFDSREVGLAAPSSGRSLLLAWLPGLYAVWFLLLAVWSGLPSIALASSLLVSTALGAASQELMFRGILFAGLRSRYSDLKTTWISSILAGIAWLPVWIWYGAWEQGVGDMMLGFLLSILFSAIRVRTGSLYPCILLHAVWSYCLTLLRVSGEGVFWSQLLFIALVIPLPIYGLFLLRKKALVGMPAVAAG</sequence>
<feature type="transmembrane region" description="Helical" evidence="1">
    <location>
        <begin position="167"/>
        <end position="184"/>
    </location>
</feature>
<feature type="transmembrane region" description="Helical" evidence="1">
    <location>
        <begin position="216"/>
        <end position="237"/>
    </location>
</feature>
<dbReference type="EMBL" id="HG938354">
    <property type="protein sequence ID" value="CDN50805.1"/>
    <property type="molecule type" value="Genomic_DNA"/>
</dbReference>
<dbReference type="HOGENOM" id="CLU_081849_0_0_5"/>
<dbReference type="OrthoDB" id="193898at2"/>
<dbReference type="InterPro" id="IPR003675">
    <property type="entry name" value="Rce1/LyrA-like_dom"/>
</dbReference>
<dbReference type="KEGG" id="ngg:RG540_PA01260"/>
<feature type="transmembrane region" description="Helical" evidence="1">
    <location>
        <begin position="191"/>
        <end position="210"/>
    </location>
</feature>
<keyword evidence="1" id="KW-0812">Transmembrane</keyword>
<accession>A0A068T025</accession>
<feature type="transmembrane region" description="Helical" evidence="1">
    <location>
        <begin position="144"/>
        <end position="161"/>
    </location>
</feature>
<feature type="transmembrane region" description="Helical" evidence="1">
    <location>
        <begin position="104"/>
        <end position="123"/>
    </location>
</feature>
<dbReference type="GO" id="GO:0080120">
    <property type="term" value="P:CAAX-box protein maturation"/>
    <property type="evidence" value="ECO:0007669"/>
    <property type="project" value="UniProtKB-ARBA"/>
</dbReference>
<feature type="domain" description="CAAX prenyl protease 2/Lysostaphin resistance protein A-like" evidence="2">
    <location>
        <begin position="107"/>
        <end position="203"/>
    </location>
</feature>
<dbReference type="PANTHER" id="PTHR36435:SF1">
    <property type="entry name" value="CAAX AMINO TERMINAL PROTEASE FAMILY PROTEIN"/>
    <property type="match status" value="1"/>
</dbReference>
<evidence type="ECO:0000313" key="4">
    <source>
        <dbReference type="Proteomes" id="UP000028181"/>
    </source>
</evidence>
<dbReference type="AlphaFoldDB" id="A0A068T025"/>
<dbReference type="RefSeq" id="WP_080725056.1">
    <property type="nucleotide sequence ID" value="NZ_HG938354.1"/>
</dbReference>
<feature type="transmembrane region" description="Helical" evidence="1">
    <location>
        <begin position="12"/>
        <end position="33"/>
    </location>
</feature>
<reference evidence="4" key="1">
    <citation type="journal article" date="2014" name="BMC Genomics">
        <title>Genome sequencing of two Neorhizobium galegae strains reveals a noeT gene responsible for the unusual acetylation of the nodulation factors.</title>
        <authorList>
            <person name="Osterman J."/>
            <person name="Marsh J."/>
            <person name="Laine P.K."/>
            <person name="Zeng Z."/>
            <person name="Alatalo E."/>
            <person name="Sullivan J.T."/>
            <person name="Young J.P."/>
            <person name="Thomas-Oates J."/>
            <person name="Paulin L."/>
            <person name="Lindstrom K."/>
        </authorList>
    </citation>
    <scope>NUCLEOTIDE SEQUENCE [LARGE SCALE GENOMIC DNA]</scope>
    <source>
        <strain evidence="4">HAMBI 540</strain>
    </source>
</reference>
<protein>
    <recommendedName>
        <fullName evidence="2">CAAX prenyl protease 2/Lysostaphin resistance protein A-like domain-containing protein</fullName>
    </recommendedName>
</protein>
<dbReference type="Proteomes" id="UP000028181">
    <property type="component" value="Plasmid pHAMBI540a"/>
</dbReference>
<geneLocation type="plasmid" evidence="4">
    <name>II</name>
</geneLocation>
<evidence type="ECO:0000313" key="3">
    <source>
        <dbReference type="EMBL" id="CDN50805.1"/>
    </source>
</evidence>
<feature type="transmembrane region" description="Helical" evidence="1">
    <location>
        <begin position="45"/>
        <end position="63"/>
    </location>
</feature>